<organism evidence="1">
    <name type="scientific">marine sediment metagenome</name>
    <dbReference type="NCBI Taxonomy" id="412755"/>
    <lineage>
        <taxon>unclassified sequences</taxon>
        <taxon>metagenomes</taxon>
        <taxon>ecological metagenomes</taxon>
    </lineage>
</organism>
<proteinExistence type="predicted"/>
<dbReference type="EMBL" id="BART01001761">
    <property type="protein sequence ID" value="GAG73039.1"/>
    <property type="molecule type" value="Genomic_DNA"/>
</dbReference>
<protein>
    <submittedName>
        <fullName evidence="1">Uncharacterized protein</fullName>
    </submittedName>
</protein>
<evidence type="ECO:0000313" key="1">
    <source>
        <dbReference type="EMBL" id="GAG73039.1"/>
    </source>
</evidence>
<dbReference type="AlphaFoldDB" id="X0ZUH2"/>
<reference evidence="1" key="1">
    <citation type="journal article" date="2014" name="Front. Microbiol.">
        <title>High frequency of phylogenetically diverse reductive dehalogenase-homologous genes in deep subseafloor sedimentary metagenomes.</title>
        <authorList>
            <person name="Kawai M."/>
            <person name="Futagami T."/>
            <person name="Toyoda A."/>
            <person name="Takaki Y."/>
            <person name="Nishi S."/>
            <person name="Hori S."/>
            <person name="Arai W."/>
            <person name="Tsubouchi T."/>
            <person name="Morono Y."/>
            <person name="Uchiyama I."/>
            <person name="Ito T."/>
            <person name="Fujiyama A."/>
            <person name="Inagaki F."/>
            <person name="Takami H."/>
        </authorList>
    </citation>
    <scope>NUCLEOTIDE SEQUENCE</scope>
    <source>
        <strain evidence="1">Expedition CK06-06</strain>
    </source>
</reference>
<comment type="caution">
    <text evidence="1">The sequence shown here is derived from an EMBL/GenBank/DDBJ whole genome shotgun (WGS) entry which is preliminary data.</text>
</comment>
<accession>X0ZUH2</accession>
<gene>
    <name evidence="1" type="ORF">S01H4_05910</name>
</gene>
<name>X0ZUH2_9ZZZZ</name>
<sequence>MSNRARALGVEPEYFFEYRLRRLTDFINENRDFLNFCIKQKLIYQKNTGSEKKRL</sequence>